<feature type="transmembrane region" description="Helical" evidence="2">
    <location>
        <begin position="189"/>
        <end position="211"/>
    </location>
</feature>
<dbReference type="Proteomes" id="UP000030665">
    <property type="component" value="Unassembled WGS sequence"/>
</dbReference>
<evidence type="ECO:0000313" key="4">
    <source>
        <dbReference type="Proteomes" id="UP000030665"/>
    </source>
</evidence>
<evidence type="ECO:0000256" key="2">
    <source>
        <dbReference type="SAM" id="Phobius"/>
    </source>
</evidence>
<name>A0A077Z0U0_TRITR</name>
<feature type="transmembrane region" description="Helical" evidence="2">
    <location>
        <begin position="285"/>
        <end position="308"/>
    </location>
</feature>
<dbReference type="OrthoDB" id="5917822at2759"/>
<dbReference type="EMBL" id="HG805860">
    <property type="protein sequence ID" value="CDW53594.1"/>
    <property type="molecule type" value="Genomic_DNA"/>
</dbReference>
<reference evidence="3" key="2">
    <citation type="submission" date="2014-03" db="EMBL/GenBank/DDBJ databases">
        <title>The whipworm genome and dual-species transcriptomics of an intimate host-pathogen interaction.</title>
        <authorList>
            <person name="Foth B.J."/>
            <person name="Tsai I.J."/>
            <person name="Reid A.J."/>
            <person name="Bancroft A.J."/>
            <person name="Nichol S."/>
            <person name="Tracey A."/>
            <person name="Holroyd N."/>
            <person name="Cotton J.A."/>
            <person name="Stanley E.J."/>
            <person name="Zarowiecki M."/>
            <person name="Liu J.Z."/>
            <person name="Huckvale T."/>
            <person name="Cooper P.J."/>
            <person name="Grencis R.K."/>
            <person name="Berriman M."/>
        </authorList>
    </citation>
    <scope>NUCLEOTIDE SEQUENCE [LARGE SCALE GENOMIC DNA]</scope>
</reference>
<gene>
    <name evidence="3" type="ORF">TTRE_0000185901</name>
</gene>
<evidence type="ECO:0000313" key="3">
    <source>
        <dbReference type="EMBL" id="CDW53594.1"/>
    </source>
</evidence>
<keyword evidence="2" id="KW-1133">Transmembrane helix</keyword>
<feature type="compositionally biased region" description="Low complexity" evidence="1">
    <location>
        <begin position="107"/>
        <end position="117"/>
    </location>
</feature>
<evidence type="ECO:0000256" key="1">
    <source>
        <dbReference type="SAM" id="MobiDB-lite"/>
    </source>
</evidence>
<keyword evidence="2" id="KW-0812">Transmembrane</keyword>
<feature type="transmembrane region" description="Helical" evidence="2">
    <location>
        <begin position="250"/>
        <end position="273"/>
    </location>
</feature>
<feature type="transmembrane region" description="Helical" evidence="2">
    <location>
        <begin position="475"/>
        <end position="494"/>
    </location>
</feature>
<reference evidence="3" key="1">
    <citation type="submission" date="2014-01" db="EMBL/GenBank/DDBJ databases">
        <authorList>
            <person name="Aslett M."/>
        </authorList>
    </citation>
    <scope>NUCLEOTIDE SEQUENCE</scope>
</reference>
<sequence length="659" mass="74958">MSETESLVHRALIESRSSGSLFLSPCSSMSVSANSFVSGPNRSEPPDGIEALRVNTYTEKNRPMRLLCRSPSTKESPETQRFLRIASQTQQAMQSSGDAKKKECHRVVTSSSSTSSSRRCHHKQHRQNPYYWYERQLYGSHPHAAFCGISRKTVHTLYAGSFLVYLLNVASDWVHTYYACRGVTIAFPLKIWCVAVMVGSCVLGSTLNFLLIHLCCENALRPPLCLHTSGDICWRQYLVRLKHWITSFDCFRVSFLILILEDAPLTVINFWFLSGCMAANPRQPIWPMVFSSLTTVMSLSWRLVMVFYSFKHLNYIRTASKPKSSPNHCLSSSTLKTTFVGNSEHSAGTNTTVVTGSNGSRENIENEVGMVVCSRLSNSNLLHPTADNVSYEFPDSSMENSKETICTRAKLFNQTIMHIRECFYCCIFFLSYLTTAVLNCLSCTKQRCRMTGQEQYSKTWHRVGTMCSLVHHTTVLVISILISVSVLSLNILWLQSVLLLGNDRYTINHVSQLCIRIDIQRKTVEPLMAGPKLLEKRNTTLPPWLCKPLFDLEDQRRGGSYASGYRWEQNQPHGWIVVQHYETETLTLWTNVQMGERADEISTVWFDIQVSNDTNCVPLERTDWSVLTSSRHLNEQHSLWQACDCTYRLQQVDKLPCAS</sequence>
<protein>
    <submittedName>
        <fullName evidence="3">Uncharacterized protein</fullName>
    </submittedName>
</protein>
<keyword evidence="2" id="KW-0472">Membrane</keyword>
<accession>A0A077Z0U0</accession>
<organism evidence="3 4">
    <name type="scientific">Trichuris trichiura</name>
    <name type="common">Whipworm</name>
    <name type="synonym">Trichocephalus trichiurus</name>
    <dbReference type="NCBI Taxonomy" id="36087"/>
    <lineage>
        <taxon>Eukaryota</taxon>
        <taxon>Metazoa</taxon>
        <taxon>Ecdysozoa</taxon>
        <taxon>Nematoda</taxon>
        <taxon>Enoplea</taxon>
        <taxon>Dorylaimia</taxon>
        <taxon>Trichinellida</taxon>
        <taxon>Trichuridae</taxon>
        <taxon>Trichuris</taxon>
    </lineage>
</organism>
<dbReference type="AlphaFoldDB" id="A0A077Z0U0"/>
<feature type="region of interest" description="Disordered" evidence="1">
    <location>
        <begin position="94"/>
        <end position="122"/>
    </location>
</feature>
<proteinExistence type="predicted"/>
<keyword evidence="4" id="KW-1185">Reference proteome</keyword>